<evidence type="ECO:0000313" key="4">
    <source>
        <dbReference type="Proteomes" id="UP000619238"/>
    </source>
</evidence>
<dbReference type="Pfam" id="PF02836">
    <property type="entry name" value="Glyco_hydro_2_C"/>
    <property type="match status" value="1"/>
</dbReference>
<gene>
    <name evidence="3" type="ORF">H2O64_13915</name>
</gene>
<comment type="caution">
    <text evidence="3">The sequence shown here is derived from an EMBL/GenBank/DDBJ whole genome shotgun (WGS) entry which is preliminary data.</text>
</comment>
<dbReference type="SUPFAM" id="SSF51445">
    <property type="entry name" value="(Trans)glycosidases"/>
    <property type="match status" value="1"/>
</dbReference>
<organism evidence="3 4">
    <name type="scientific">Kordia aestuariivivens</name>
    <dbReference type="NCBI Taxonomy" id="2759037"/>
    <lineage>
        <taxon>Bacteria</taxon>
        <taxon>Pseudomonadati</taxon>
        <taxon>Bacteroidota</taxon>
        <taxon>Flavobacteriia</taxon>
        <taxon>Flavobacteriales</taxon>
        <taxon>Flavobacteriaceae</taxon>
        <taxon>Kordia</taxon>
    </lineage>
</organism>
<dbReference type="SUPFAM" id="SSF49785">
    <property type="entry name" value="Galactose-binding domain-like"/>
    <property type="match status" value="1"/>
</dbReference>
<dbReference type="Gene3D" id="2.60.120.430">
    <property type="entry name" value="Galactose-binding lectin"/>
    <property type="match status" value="1"/>
</dbReference>
<name>A0ABR7QBJ2_9FLAO</name>
<dbReference type="InterPro" id="IPR008979">
    <property type="entry name" value="Galactose-bd-like_sf"/>
</dbReference>
<sequence>MKTKKITTTITLLICFLSCYVSAQTTIVKNDSIWNLHVDGKPFDVKGVTFGHTDDVENYDVYFKDLQSLGVNTIRLWATGKNTAKLLDTAEKYNIKIMMGIWMRHGRPGMEDDDSFNYLKDTEGMEVMYKNAMEVVSTYKEHPAVLTWGIGNEVYLNMATDAEKEAYSKLLERICSDIKKIDATHPITSVEAWTFGLDWWQKYVPSIDIYGLNSYGAGANYLAAELKKRNIDKPYIITEYGVTGEWDIEAKKNDVKIEPSDQEKYNAIAKGYHDWIKSKPNCLGVYIFHYSNGNDFMAPWLFTHYRSLYRPQYWAIREAYTGKKPTNYIPEIKTFQLSEETLKSDTWIPVILEVSDKENEDLDIRFYYNQRAGSRKRRDQINELKFKGNVTDGFQIQIPKEHGAVKIYVNVQDTFNNVGIASTGITVEDETAKNKKYLVSKTKLPFYVYKDGNDLPYAPTGYMGNYQALSVDASNTKEVYTGTHAIKIHYKERSGWYGIAFVDPKNDWGDNLGGYEIEGAKKFSFWAKADRNGVTAKIGFGLIDKDKPFPDTAKESKEIKLTDQWKKYSINVKRSDLSCIRSGLVVFATSFGFQQTIYIDEVIFE</sequence>
<keyword evidence="4" id="KW-1185">Reference proteome</keyword>
<feature type="signal peptide" evidence="1">
    <location>
        <begin position="1"/>
        <end position="23"/>
    </location>
</feature>
<protein>
    <recommendedName>
        <fullName evidence="2">Glycoside hydrolase family 2 catalytic domain-containing protein</fullName>
    </recommendedName>
</protein>
<evidence type="ECO:0000256" key="1">
    <source>
        <dbReference type="SAM" id="SignalP"/>
    </source>
</evidence>
<evidence type="ECO:0000313" key="3">
    <source>
        <dbReference type="EMBL" id="MBC8755768.1"/>
    </source>
</evidence>
<accession>A0ABR7QBJ2</accession>
<reference evidence="3 4" key="1">
    <citation type="submission" date="2020-07" db="EMBL/GenBank/DDBJ databases">
        <title>Description of Kordia aestuariivivens sp. nov., isolated from a tidal flat.</title>
        <authorList>
            <person name="Park S."/>
            <person name="Yoon J.-H."/>
        </authorList>
    </citation>
    <scope>NUCLEOTIDE SEQUENCE [LARGE SCALE GENOMIC DNA]</scope>
    <source>
        <strain evidence="3 4">YSTF-M3</strain>
    </source>
</reference>
<dbReference type="Gene3D" id="3.20.20.80">
    <property type="entry name" value="Glycosidases"/>
    <property type="match status" value="1"/>
</dbReference>
<dbReference type="InterPro" id="IPR017853">
    <property type="entry name" value="GH"/>
</dbReference>
<feature type="chain" id="PRO_5046344097" description="Glycoside hydrolase family 2 catalytic domain-containing protein" evidence="1">
    <location>
        <begin position="24"/>
        <end position="605"/>
    </location>
</feature>
<dbReference type="RefSeq" id="WP_187562814.1">
    <property type="nucleotide sequence ID" value="NZ_JACGWS010000008.1"/>
</dbReference>
<dbReference type="InterPro" id="IPR006103">
    <property type="entry name" value="Glyco_hydro_2_cat"/>
</dbReference>
<dbReference type="Proteomes" id="UP000619238">
    <property type="component" value="Unassembled WGS sequence"/>
</dbReference>
<dbReference type="EMBL" id="JACGWS010000008">
    <property type="protein sequence ID" value="MBC8755768.1"/>
    <property type="molecule type" value="Genomic_DNA"/>
</dbReference>
<keyword evidence="1" id="KW-0732">Signal</keyword>
<proteinExistence type="predicted"/>
<feature type="domain" description="Glycoside hydrolase family 2 catalytic" evidence="2">
    <location>
        <begin position="105"/>
        <end position="243"/>
    </location>
</feature>
<evidence type="ECO:0000259" key="2">
    <source>
        <dbReference type="Pfam" id="PF02836"/>
    </source>
</evidence>